<dbReference type="EMBL" id="UARG01000017">
    <property type="protein sequence ID" value="SQA78003.1"/>
    <property type="molecule type" value="Genomic_DNA"/>
</dbReference>
<gene>
    <name evidence="1" type="ORF">NCTC11546_01229</name>
</gene>
<protein>
    <submittedName>
        <fullName evidence="1">Uncharacterized protein</fullName>
    </submittedName>
</protein>
<organism evidence="1 2">
    <name type="scientific">Capnocytophaga ochracea</name>
    <dbReference type="NCBI Taxonomy" id="1018"/>
    <lineage>
        <taxon>Bacteria</taxon>
        <taxon>Pseudomonadati</taxon>
        <taxon>Bacteroidota</taxon>
        <taxon>Flavobacteriia</taxon>
        <taxon>Flavobacteriales</taxon>
        <taxon>Flavobacteriaceae</taxon>
        <taxon>Capnocytophaga</taxon>
    </lineage>
</organism>
<accession>A0A2X2RMX9</accession>
<evidence type="ECO:0000313" key="2">
    <source>
        <dbReference type="Proteomes" id="UP000249891"/>
    </source>
</evidence>
<dbReference type="RefSeq" id="WP_009417099.1">
    <property type="nucleotide sequence ID" value="NZ_CAJPNJ010000011.1"/>
</dbReference>
<reference evidence="1 2" key="1">
    <citation type="submission" date="2018-06" db="EMBL/GenBank/DDBJ databases">
        <authorList>
            <consortium name="Pathogen Informatics"/>
            <person name="Doyle S."/>
        </authorList>
    </citation>
    <scope>NUCLEOTIDE SEQUENCE [LARGE SCALE GENOMIC DNA]</scope>
    <source>
        <strain evidence="1 2">NCTC11546</strain>
    </source>
</reference>
<sequence>MNTIILKNQLDFQQYQLAVKALADMGIEVAEPEDSFEITEEDIRSIERAREDIKHGRVHSNEEVFNEARAYYESFLDRRS</sequence>
<proteinExistence type="predicted"/>
<name>A0A2X2RMX9_CAPOC</name>
<dbReference type="AlphaFoldDB" id="A0A2X2RMX9"/>
<evidence type="ECO:0000313" key="1">
    <source>
        <dbReference type="EMBL" id="SQA78003.1"/>
    </source>
</evidence>
<dbReference type="Proteomes" id="UP000249891">
    <property type="component" value="Unassembled WGS sequence"/>
</dbReference>